<reference evidence="1" key="1">
    <citation type="submission" date="2021-03" db="EMBL/GenBank/DDBJ databases">
        <title>Molecular epidemiology and mechanisms of colistin and carbapenem resistance in Enterobacteriaceae from clinical isolates, the environment and porcine samples in Pretoria, South Africa.</title>
        <authorList>
            <person name="Bogoshi D."/>
            <person name="Mbelle N.M."/>
            <person name="Naidoo V."/>
            <person name="Osei Sekyere J."/>
        </authorList>
    </citation>
    <scope>NUCLEOTIDE SEQUENCE</scope>
    <source>
        <strain evidence="1">C034</strain>
    </source>
</reference>
<organism evidence="1 2">
    <name type="scientific">Klebsiella pneumoniae</name>
    <dbReference type="NCBI Taxonomy" id="573"/>
    <lineage>
        <taxon>Bacteria</taxon>
        <taxon>Pseudomonadati</taxon>
        <taxon>Pseudomonadota</taxon>
        <taxon>Gammaproteobacteria</taxon>
        <taxon>Enterobacterales</taxon>
        <taxon>Enterobacteriaceae</taxon>
        <taxon>Klebsiella/Raoultella group</taxon>
        <taxon>Klebsiella</taxon>
        <taxon>Klebsiella pneumoniae complex</taxon>
    </lineage>
</organism>
<accession>A0A939NNE7</accession>
<evidence type="ECO:0000313" key="1">
    <source>
        <dbReference type="EMBL" id="MBO2029532.1"/>
    </source>
</evidence>
<gene>
    <name evidence="1" type="ORF">J4734_22150</name>
</gene>
<protein>
    <submittedName>
        <fullName evidence="1">Uncharacterized protein</fullName>
    </submittedName>
</protein>
<sequence length="84" mass="9615">MRYRLYRPSLIQNAQLQEAAGSLQGVLFANNGETRGNAVKNYKKTWVVVYLKASPVTRINKRHTKMFLNEIRFINAVSVAVIFT</sequence>
<comment type="caution">
    <text evidence="1">The sequence shown here is derived from an EMBL/GenBank/DDBJ whole genome shotgun (WGS) entry which is preliminary data.</text>
</comment>
<evidence type="ECO:0000313" key="2">
    <source>
        <dbReference type="Proteomes" id="UP000664620"/>
    </source>
</evidence>
<dbReference type="EMBL" id="JAGETO010000109">
    <property type="protein sequence ID" value="MBO2029532.1"/>
    <property type="molecule type" value="Genomic_DNA"/>
</dbReference>
<name>A0A939NNE7_KLEPN</name>
<proteinExistence type="predicted"/>
<dbReference type="Proteomes" id="UP000664620">
    <property type="component" value="Unassembled WGS sequence"/>
</dbReference>
<dbReference type="AlphaFoldDB" id="A0A939NNE7"/>